<evidence type="ECO:0000313" key="3">
    <source>
        <dbReference type="Proteomes" id="UP001597237"/>
    </source>
</evidence>
<protein>
    <submittedName>
        <fullName evidence="2">Uncharacterized protein</fullName>
    </submittedName>
</protein>
<feature type="compositionally biased region" description="Basic and acidic residues" evidence="1">
    <location>
        <begin position="19"/>
        <end position="41"/>
    </location>
</feature>
<dbReference type="RefSeq" id="WP_377284107.1">
    <property type="nucleotide sequence ID" value="NZ_JBHRSI010000011.1"/>
</dbReference>
<evidence type="ECO:0000256" key="1">
    <source>
        <dbReference type="SAM" id="MobiDB-lite"/>
    </source>
</evidence>
<organism evidence="2 3">
    <name type="scientific">Phenylobacterium terrae</name>
    <dbReference type="NCBI Taxonomy" id="2665495"/>
    <lineage>
        <taxon>Bacteria</taxon>
        <taxon>Pseudomonadati</taxon>
        <taxon>Pseudomonadota</taxon>
        <taxon>Alphaproteobacteria</taxon>
        <taxon>Caulobacterales</taxon>
        <taxon>Caulobacteraceae</taxon>
        <taxon>Phenylobacterium</taxon>
    </lineage>
</organism>
<dbReference type="EMBL" id="JBHUEY010000006">
    <property type="protein sequence ID" value="MFD1784809.1"/>
    <property type="molecule type" value="Genomic_DNA"/>
</dbReference>
<accession>A0ABW4N5R2</accession>
<gene>
    <name evidence="2" type="ORF">ACFSC0_15500</name>
</gene>
<feature type="compositionally biased region" description="Basic and acidic residues" evidence="1">
    <location>
        <begin position="1"/>
        <end position="10"/>
    </location>
</feature>
<evidence type="ECO:0000313" key="2">
    <source>
        <dbReference type="EMBL" id="MFD1784809.1"/>
    </source>
</evidence>
<keyword evidence="3" id="KW-1185">Reference proteome</keyword>
<comment type="caution">
    <text evidence="2">The sequence shown here is derived from an EMBL/GenBank/DDBJ whole genome shotgun (WGS) entry which is preliminary data.</text>
</comment>
<dbReference type="Proteomes" id="UP001597237">
    <property type="component" value="Unassembled WGS sequence"/>
</dbReference>
<name>A0ABW4N5R2_9CAUL</name>
<reference evidence="3" key="1">
    <citation type="journal article" date="2019" name="Int. J. Syst. Evol. Microbiol.">
        <title>The Global Catalogue of Microorganisms (GCM) 10K type strain sequencing project: providing services to taxonomists for standard genome sequencing and annotation.</title>
        <authorList>
            <consortium name="The Broad Institute Genomics Platform"/>
            <consortium name="The Broad Institute Genome Sequencing Center for Infectious Disease"/>
            <person name="Wu L."/>
            <person name="Ma J."/>
        </authorList>
    </citation>
    <scope>NUCLEOTIDE SEQUENCE [LARGE SCALE GENOMIC DNA]</scope>
    <source>
        <strain evidence="3">DFY28</strain>
    </source>
</reference>
<proteinExistence type="predicted"/>
<feature type="region of interest" description="Disordered" evidence="1">
    <location>
        <begin position="1"/>
        <end position="41"/>
    </location>
</feature>
<sequence length="132" mass="14913">MTDTRPDLRVSLKTAFEAEQARRDAERREREDAERRQQEEDLARAEALERLLGEDPGFLQSKGLVLDRRRYTVTLDHADFRLAAYFEGGRASVRAADKRTAISGAAPRKETMVDSVEDAVLVMAQYLADEGV</sequence>